<accession>A0A1B7WZQ3</accession>
<organism evidence="1 2">
    <name type="scientific">Aphanizomenon flos-aquae WA102</name>
    <dbReference type="NCBI Taxonomy" id="1710896"/>
    <lineage>
        <taxon>Bacteria</taxon>
        <taxon>Bacillati</taxon>
        <taxon>Cyanobacteriota</taxon>
        <taxon>Cyanophyceae</taxon>
        <taxon>Nostocales</taxon>
        <taxon>Aphanizomenonaceae</taxon>
        <taxon>Aphanizomenon</taxon>
    </lineage>
</organism>
<comment type="caution">
    <text evidence="1">The sequence shown here is derived from an EMBL/GenBank/DDBJ whole genome shotgun (WGS) entry which is preliminary data.</text>
</comment>
<evidence type="ECO:0000313" key="2">
    <source>
        <dbReference type="Proteomes" id="UP000092093"/>
    </source>
</evidence>
<dbReference type="EMBL" id="LJOW01000096">
    <property type="protein sequence ID" value="OBQ42596.1"/>
    <property type="molecule type" value="Genomic_DNA"/>
</dbReference>
<dbReference type="AlphaFoldDB" id="A0A1B7WZQ3"/>
<evidence type="ECO:0000313" key="1">
    <source>
        <dbReference type="EMBL" id="OBQ42596.1"/>
    </source>
</evidence>
<protein>
    <submittedName>
        <fullName evidence="1">Uncharacterized protein</fullName>
    </submittedName>
</protein>
<gene>
    <name evidence="1" type="ORF">AN484_16850</name>
</gene>
<name>A0A1B7WZQ3_APHFL</name>
<proteinExistence type="predicted"/>
<sequence>MNCGNCLFFQGTQFGHCRRYPESVTKQAGMWCGEHKVDAKPLPIREELASIPVPAPKRRKKNDTTPA</sequence>
<dbReference type="Proteomes" id="UP000092093">
    <property type="component" value="Unassembled WGS sequence"/>
</dbReference>
<reference evidence="1 2" key="1">
    <citation type="submission" date="2015-09" db="EMBL/GenBank/DDBJ databases">
        <title>Aphanizomenon flos-aquae WA102.</title>
        <authorList>
            <person name="Driscoll C."/>
        </authorList>
    </citation>
    <scope>NUCLEOTIDE SEQUENCE [LARGE SCALE GENOMIC DNA]</scope>
    <source>
        <strain evidence="1">WA102</strain>
    </source>
</reference>